<comment type="caution">
    <text evidence="2">The sequence shown here is derived from an EMBL/GenBank/DDBJ whole genome shotgun (WGS) entry which is preliminary data.</text>
</comment>
<accession>A0ABS1KCJ3</accession>
<gene>
    <name evidence="2" type="ORF">JI750_09055</name>
</gene>
<dbReference type="RefSeq" id="WP_202000565.1">
    <property type="nucleotide sequence ID" value="NZ_JAERSF010000002.1"/>
</dbReference>
<keyword evidence="3" id="KW-1185">Reference proteome</keyword>
<organism evidence="2 3">
    <name type="scientific">Flavobacterium tagetis</name>
    <dbReference type="NCBI Taxonomy" id="2801336"/>
    <lineage>
        <taxon>Bacteria</taxon>
        <taxon>Pseudomonadati</taxon>
        <taxon>Bacteroidota</taxon>
        <taxon>Flavobacteriia</taxon>
        <taxon>Flavobacteriales</taxon>
        <taxon>Flavobacteriaceae</taxon>
        <taxon>Flavobacterium</taxon>
    </lineage>
</organism>
<evidence type="ECO:0000313" key="2">
    <source>
        <dbReference type="EMBL" id="MBL0737029.1"/>
    </source>
</evidence>
<evidence type="ECO:0000256" key="1">
    <source>
        <dbReference type="SAM" id="SignalP"/>
    </source>
</evidence>
<name>A0ABS1KCJ3_9FLAO</name>
<evidence type="ECO:0008006" key="4">
    <source>
        <dbReference type="Google" id="ProtNLM"/>
    </source>
</evidence>
<feature type="chain" id="PRO_5045603739" description="Curlin associated repeat-containing protein" evidence="1">
    <location>
        <begin position="22"/>
        <end position="162"/>
    </location>
</feature>
<dbReference type="EMBL" id="JAERSF010000002">
    <property type="protein sequence ID" value="MBL0737029.1"/>
    <property type="molecule type" value="Genomic_DNA"/>
</dbReference>
<evidence type="ECO:0000313" key="3">
    <source>
        <dbReference type="Proteomes" id="UP000603728"/>
    </source>
</evidence>
<dbReference type="Proteomes" id="UP000603728">
    <property type="component" value="Unassembled WGS sequence"/>
</dbReference>
<reference evidence="2 3" key="1">
    <citation type="submission" date="2021-01" db="EMBL/GenBank/DDBJ databases">
        <title>Genome seq and assembly of Flavobacterium sp. GN10.</title>
        <authorList>
            <person name="Chhetri G."/>
        </authorList>
    </citation>
    <scope>NUCLEOTIDE SEQUENCE [LARGE SCALE GENOMIC DNA]</scope>
    <source>
        <strain evidence="2 3">GN10</strain>
    </source>
</reference>
<protein>
    <recommendedName>
        <fullName evidence="4">Curlin associated repeat-containing protein</fullName>
    </recommendedName>
</protein>
<proteinExistence type="predicted"/>
<keyword evidence="1" id="KW-0732">Signal</keyword>
<feature type="signal peptide" evidence="1">
    <location>
        <begin position="1"/>
        <end position="21"/>
    </location>
</feature>
<sequence>MKSIVIIILFLLSIESMFSQSIDGNMNDYAIALNESNNRNQNKSTNQYIISHNIVKITQIGNFNQANFNIISNYAYVTAQQTGNNNYMNVYKKSDEINQSYIQSGNNNYISDVSSYSRGAEAMKVNQEGNNLTIFSTGSNSISKDMIINQSGNSGTIYVFNR</sequence>